<accession>A0A4R6FHC0</accession>
<gene>
    <name evidence="3" type="ORF">EV664_109126</name>
</gene>
<dbReference type="Pfam" id="PF04519">
    <property type="entry name" value="Bactofilin"/>
    <property type="match status" value="1"/>
</dbReference>
<name>A0A4R6FHC0_9SPHN</name>
<dbReference type="RefSeq" id="WP_229668261.1">
    <property type="nucleotide sequence ID" value="NZ_BMLU01000009.1"/>
</dbReference>
<reference evidence="3 4" key="1">
    <citation type="submission" date="2019-03" db="EMBL/GenBank/DDBJ databases">
        <title>Genomic Encyclopedia of Type Strains, Phase IV (KMG-IV): sequencing the most valuable type-strain genomes for metagenomic binning, comparative biology and taxonomic classification.</title>
        <authorList>
            <person name="Goeker M."/>
        </authorList>
    </citation>
    <scope>NUCLEOTIDE SEQUENCE [LARGE SCALE GENOMIC DNA]</scope>
    <source>
        <strain evidence="3 4">DSM 25059</strain>
    </source>
</reference>
<dbReference type="AlphaFoldDB" id="A0A4R6FHC0"/>
<organism evidence="3 4">
    <name type="scientific">Stakelama pacifica</name>
    <dbReference type="NCBI Taxonomy" id="517720"/>
    <lineage>
        <taxon>Bacteria</taxon>
        <taxon>Pseudomonadati</taxon>
        <taxon>Pseudomonadota</taxon>
        <taxon>Alphaproteobacteria</taxon>
        <taxon>Sphingomonadales</taxon>
        <taxon>Sphingomonadaceae</taxon>
        <taxon>Stakelama</taxon>
    </lineage>
</organism>
<evidence type="ECO:0000256" key="1">
    <source>
        <dbReference type="ARBA" id="ARBA00044755"/>
    </source>
</evidence>
<evidence type="ECO:0000313" key="4">
    <source>
        <dbReference type="Proteomes" id="UP000295493"/>
    </source>
</evidence>
<dbReference type="EMBL" id="SNWD01000009">
    <property type="protein sequence ID" value="TDN80736.1"/>
    <property type="molecule type" value="Genomic_DNA"/>
</dbReference>
<protein>
    <submittedName>
        <fullName evidence="3">Cytoskeletal protein CcmA (Bactofilin family)</fullName>
    </submittedName>
</protein>
<feature type="region of interest" description="Disordered" evidence="2">
    <location>
        <begin position="126"/>
        <end position="152"/>
    </location>
</feature>
<evidence type="ECO:0000313" key="3">
    <source>
        <dbReference type="EMBL" id="TDN80736.1"/>
    </source>
</evidence>
<dbReference type="PANTHER" id="PTHR35024:SF4">
    <property type="entry name" value="POLYMER-FORMING CYTOSKELETAL PROTEIN"/>
    <property type="match status" value="1"/>
</dbReference>
<comment type="caution">
    <text evidence="3">The sequence shown here is derived from an EMBL/GenBank/DDBJ whole genome shotgun (WGS) entry which is preliminary data.</text>
</comment>
<sequence>MFGKNNDSRPAVSQAPAGRRGMFSVLAADLTIRGNIESATELHIEGRVEGDVECSSLTQGKESRIVGNLSVDTARLGGTVEGGVKARQLVVEPSARITGDVEYESIAIETGGQVDGQLKHVSAAEAEKATAPKTGDSGEDNVRFMTKLGEAG</sequence>
<dbReference type="Proteomes" id="UP000295493">
    <property type="component" value="Unassembled WGS sequence"/>
</dbReference>
<dbReference type="PANTHER" id="PTHR35024">
    <property type="entry name" value="HYPOTHETICAL CYTOSOLIC PROTEIN"/>
    <property type="match status" value="1"/>
</dbReference>
<comment type="similarity">
    <text evidence="1">Belongs to the bactofilin family.</text>
</comment>
<dbReference type="InterPro" id="IPR007607">
    <property type="entry name" value="BacA/B"/>
</dbReference>
<evidence type="ECO:0000256" key="2">
    <source>
        <dbReference type="SAM" id="MobiDB-lite"/>
    </source>
</evidence>
<keyword evidence="4" id="KW-1185">Reference proteome</keyword>
<proteinExistence type="inferred from homology"/>